<dbReference type="OrthoDB" id="3936150at2759"/>
<feature type="region of interest" description="Disordered" evidence="5">
    <location>
        <begin position="31"/>
        <end position="78"/>
    </location>
</feature>
<keyword evidence="4 6" id="KW-0472">Membrane</keyword>
<dbReference type="GeneID" id="54564155"/>
<reference evidence="8" key="1">
    <citation type="journal article" date="2020" name="Stud. Mycol.">
        <title>101 Dothideomycetes genomes: a test case for predicting lifestyles and emergence of pathogens.</title>
        <authorList>
            <person name="Haridas S."/>
            <person name="Albert R."/>
            <person name="Binder M."/>
            <person name="Bloem J."/>
            <person name="Labutti K."/>
            <person name="Salamov A."/>
            <person name="Andreopoulos B."/>
            <person name="Baker S."/>
            <person name="Barry K."/>
            <person name="Bills G."/>
            <person name="Bluhm B."/>
            <person name="Cannon C."/>
            <person name="Castanera R."/>
            <person name="Culley D."/>
            <person name="Daum C."/>
            <person name="Ezra D."/>
            <person name="Gonzalez J."/>
            <person name="Henrissat B."/>
            <person name="Kuo A."/>
            <person name="Liang C."/>
            <person name="Lipzen A."/>
            <person name="Lutzoni F."/>
            <person name="Magnuson J."/>
            <person name="Mondo S."/>
            <person name="Nolan M."/>
            <person name="Ohm R."/>
            <person name="Pangilinan J."/>
            <person name="Park H.-J."/>
            <person name="Ramirez L."/>
            <person name="Alfaro M."/>
            <person name="Sun H."/>
            <person name="Tritt A."/>
            <person name="Yoshinaga Y."/>
            <person name="Zwiers L.-H."/>
            <person name="Turgeon B."/>
            <person name="Goodwin S."/>
            <person name="Spatafora J."/>
            <person name="Crous P."/>
            <person name="Grigoriev I."/>
        </authorList>
    </citation>
    <scope>NUCLEOTIDE SEQUENCE</scope>
    <source>
        <strain evidence="8">ATCC 36951</strain>
    </source>
</reference>
<dbReference type="PROSITE" id="PS50850">
    <property type="entry name" value="MFS"/>
    <property type="match status" value="1"/>
</dbReference>
<organism evidence="8 9">
    <name type="scientific">Zasmidium cellare ATCC 36951</name>
    <dbReference type="NCBI Taxonomy" id="1080233"/>
    <lineage>
        <taxon>Eukaryota</taxon>
        <taxon>Fungi</taxon>
        <taxon>Dikarya</taxon>
        <taxon>Ascomycota</taxon>
        <taxon>Pezizomycotina</taxon>
        <taxon>Dothideomycetes</taxon>
        <taxon>Dothideomycetidae</taxon>
        <taxon>Mycosphaerellales</taxon>
        <taxon>Mycosphaerellaceae</taxon>
        <taxon>Zasmidium</taxon>
    </lineage>
</organism>
<feature type="compositionally biased region" description="Basic and acidic residues" evidence="5">
    <location>
        <begin position="44"/>
        <end position="54"/>
    </location>
</feature>
<feature type="transmembrane region" description="Helical" evidence="6">
    <location>
        <begin position="366"/>
        <end position="389"/>
    </location>
</feature>
<feature type="transmembrane region" description="Helical" evidence="6">
    <location>
        <begin position="163"/>
        <end position="180"/>
    </location>
</feature>
<evidence type="ECO:0000256" key="6">
    <source>
        <dbReference type="SAM" id="Phobius"/>
    </source>
</evidence>
<evidence type="ECO:0000256" key="2">
    <source>
        <dbReference type="ARBA" id="ARBA00022692"/>
    </source>
</evidence>
<dbReference type="InterPro" id="IPR020846">
    <property type="entry name" value="MFS_dom"/>
</dbReference>
<keyword evidence="9" id="KW-1185">Reference proteome</keyword>
<evidence type="ECO:0000256" key="4">
    <source>
        <dbReference type="ARBA" id="ARBA00023136"/>
    </source>
</evidence>
<protein>
    <recommendedName>
        <fullName evidence="7">Major facilitator superfamily (MFS) profile domain-containing protein</fullName>
    </recommendedName>
</protein>
<name>A0A6A6BVE9_ZASCE</name>
<dbReference type="GO" id="GO:0005886">
    <property type="term" value="C:plasma membrane"/>
    <property type="evidence" value="ECO:0007669"/>
    <property type="project" value="TreeGrafter"/>
</dbReference>
<feature type="transmembrane region" description="Helical" evidence="6">
    <location>
        <begin position="409"/>
        <end position="428"/>
    </location>
</feature>
<dbReference type="PANTHER" id="PTHR23502">
    <property type="entry name" value="MAJOR FACILITATOR SUPERFAMILY"/>
    <property type="match status" value="1"/>
</dbReference>
<feature type="transmembrane region" description="Helical" evidence="6">
    <location>
        <begin position="90"/>
        <end position="109"/>
    </location>
</feature>
<evidence type="ECO:0000256" key="3">
    <source>
        <dbReference type="ARBA" id="ARBA00022989"/>
    </source>
</evidence>
<evidence type="ECO:0000313" key="9">
    <source>
        <dbReference type="Proteomes" id="UP000799537"/>
    </source>
</evidence>
<gene>
    <name evidence="8" type="ORF">M409DRAFT_38200</name>
</gene>
<evidence type="ECO:0000256" key="1">
    <source>
        <dbReference type="ARBA" id="ARBA00004141"/>
    </source>
</evidence>
<dbReference type="InterPro" id="IPR036259">
    <property type="entry name" value="MFS_trans_sf"/>
</dbReference>
<feature type="domain" description="Major facilitator superfamily (MFS) profile" evidence="7">
    <location>
        <begin position="92"/>
        <end position="526"/>
    </location>
</feature>
<dbReference type="AlphaFoldDB" id="A0A6A6BVE9"/>
<evidence type="ECO:0000259" key="7">
    <source>
        <dbReference type="PROSITE" id="PS50850"/>
    </source>
</evidence>
<feature type="transmembrane region" description="Helical" evidence="6">
    <location>
        <begin position="219"/>
        <end position="236"/>
    </location>
</feature>
<feature type="transmembrane region" description="Helical" evidence="6">
    <location>
        <begin position="186"/>
        <end position="207"/>
    </location>
</feature>
<comment type="subcellular location">
    <subcellularLocation>
        <location evidence="1">Membrane</location>
        <topology evidence="1">Multi-pass membrane protein</topology>
    </subcellularLocation>
</comment>
<keyword evidence="2 6" id="KW-0812">Transmembrane</keyword>
<evidence type="ECO:0000313" key="8">
    <source>
        <dbReference type="EMBL" id="KAF2158503.1"/>
    </source>
</evidence>
<dbReference type="SUPFAM" id="SSF103473">
    <property type="entry name" value="MFS general substrate transporter"/>
    <property type="match status" value="1"/>
</dbReference>
<dbReference type="EMBL" id="ML993660">
    <property type="protein sequence ID" value="KAF2158503.1"/>
    <property type="molecule type" value="Genomic_DNA"/>
</dbReference>
<keyword evidence="3 6" id="KW-1133">Transmembrane helix</keyword>
<dbReference type="Pfam" id="PF07690">
    <property type="entry name" value="MFS_1"/>
    <property type="match status" value="1"/>
</dbReference>
<dbReference type="PANTHER" id="PTHR23502:SF47">
    <property type="entry name" value="MAJOR FACILITATOR SUPERFAMILY (MFS) PROFILE DOMAIN-CONTAINING PROTEIN-RELATED"/>
    <property type="match status" value="1"/>
</dbReference>
<dbReference type="GO" id="GO:0022857">
    <property type="term" value="F:transmembrane transporter activity"/>
    <property type="evidence" value="ECO:0007669"/>
    <property type="project" value="InterPro"/>
</dbReference>
<feature type="transmembrane region" description="Helical" evidence="6">
    <location>
        <begin position="332"/>
        <end position="354"/>
    </location>
</feature>
<dbReference type="Proteomes" id="UP000799537">
    <property type="component" value="Unassembled WGS sequence"/>
</dbReference>
<sequence length="540" mass="59023">MLQYGLVIAQVRQYRAIAQGIEQNHNISTAAPASNCEVPEPASDIEKGSAKSREEDEGQGQGQDHTEPLPLSWTPNDPHNPQNWSYTRKWMYTFIVCMTNFITSGAASFDTEVVPQAMQTYNLHGTSGEQVALLATTLYMVMFGLGTPIAAPLSETFGRRNPVYIFSLVGMACFSLGSAAAPNAQTWIVCRAFMGFFGSPPAVTFGGTSADMWSPKERTYIFPVLSSFVFLGPFISPTVADFIATSPLVDWHWTSWLTAILAGALAVTIAVFVPETCSPVLLAYRAQCVRRGSGQQKGSPGSVKTSSLLTKLRNSMLTPWTLLITEPMLTLFTLYLSIIYSVLFGLLPGFTYIFGKDGYYNFSQTGVGLCFLAIDVGFLAALPIVFWVYPRYLKKLKEGGGKVAPEERLWYAIIGGPLLPISIFWLAWTPPSGVSFWCPLVASGVFGIASLTIFISIYQYTIDAYERVCASALVGMTISRYIVGAMMVHAAIPMIQHMGLPKALTVWGALAAVMAPVPMLFYWKGHVFRAMSKRATDMGA</sequence>
<feature type="transmembrane region" description="Helical" evidence="6">
    <location>
        <begin position="434"/>
        <end position="458"/>
    </location>
</feature>
<dbReference type="InterPro" id="IPR011701">
    <property type="entry name" value="MFS"/>
</dbReference>
<feature type="transmembrane region" description="Helical" evidence="6">
    <location>
        <begin position="256"/>
        <end position="284"/>
    </location>
</feature>
<proteinExistence type="predicted"/>
<feature type="transmembrane region" description="Helical" evidence="6">
    <location>
        <begin position="504"/>
        <end position="523"/>
    </location>
</feature>
<dbReference type="RefSeq" id="XP_033659392.1">
    <property type="nucleotide sequence ID" value="XM_033810883.1"/>
</dbReference>
<dbReference type="Gene3D" id="1.20.1250.20">
    <property type="entry name" value="MFS general substrate transporter like domains"/>
    <property type="match status" value="1"/>
</dbReference>
<evidence type="ECO:0000256" key="5">
    <source>
        <dbReference type="SAM" id="MobiDB-lite"/>
    </source>
</evidence>
<feature type="transmembrane region" description="Helical" evidence="6">
    <location>
        <begin position="131"/>
        <end position="151"/>
    </location>
</feature>
<feature type="transmembrane region" description="Helical" evidence="6">
    <location>
        <begin position="470"/>
        <end position="492"/>
    </location>
</feature>
<accession>A0A6A6BVE9</accession>